<dbReference type="InterPro" id="IPR027417">
    <property type="entry name" value="P-loop_NTPase"/>
</dbReference>
<dbReference type="SUPFAM" id="SSF50465">
    <property type="entry name" value="EF-Tu/eEF-1alpha/eIF2-gamma C-terminal domain"/>
    <property type="match status" value="1"/>
</dbReference>
<evidence type="ECO:0000256" key="10">
    <source>
        <dbReference type="ARBA" id="ARBA00063537"/>
    </source>
</evidence>
<dbReference type="EMBL" id="KV454011">
    <property type="protein sequence ID" value="ODV98184.1"/>
    <property type="molecule type" value="Genomic_DNA"/>
</dbReference>
<sequence length="621" mass="69912">DFDEDDLNDYQNEELSGGEEFIEDELSNEDLDLLYDLLPKLKDQFANYNNSAINDQVLKETLWYNYYNLEDSIKEIKSKFKPVKKTEIEAKKIKTNFSKASPDDIIIAAQKQAFESEGKQIETVNKNLSNLKISNKKGIYKSTAPKLKNLDVRQELIQKNLKPALSFVVFGHVDSGKSTMIGRLLYDLKIVDSKTLHKLTLESERMGKSSFALAWVMDQTSEERTRGVTIDIVQTQFETNDSNFTIIDSPGHKDFIPQMINGVSQADLGILIIDANNFESGFGLNGQTREQILIAKNLGLDKLVIAINKMDIFNYDQDRFQYIKEQLLTYLTNNDIGYELSNLKFLPCSGLIGGNIVNKFTGNEADWYQGGTLIELLEEENKLKHGKEDSLQALIDELFLMTTNDIDEGSNKGDDLTINGRINSGIIQPGESIISLPTKQVFVVEQSAILKENNQPIKQKLITRGEFVTLKLKKNQAASDPVDETVKVGDVFVKISNANFDLNSIPIKNSVIFKASLKIFESLNRPLLIGTPFVLFRNSIAVPAKITKIHSVLRKTLDENGHYKNLKKTKNLKHVSSSQSAQVDIQLMDNRQLPLTRYQDNTTLGRVVIRKDGIIVSAGVV</sequence>
<dbReference type="GO" id="GO:0072344">
    <property type="term" value="P:rescue of stalled ribosome"/>
    <property type="evidence" value="ECO:0007669"/>
    <property type="project" value="EnsemblFungi"/>
</dbReference>
<dbReference type="Gene3D" id="3.40.50.300">
    <property type="entry name" value="P-loop containing nucleotide triphosphate hydrolases"/>
    <property type="match status" value="1"/>
</dbReference>
<dbReference type="GO" id="GO:0070966">
    <property type="term" value="P:nuclear-transcribed mRNA catabolic process, no-go decay"/>
    <property type="evidence" value="ECO:0007669"/>
    <property type="project" value="EnsemblFungi"/>
</dbReference>
<evidence type="ECO:0000256" key="11">
    <source>
        <dbReference type="ARBA" id="ARBA00074866"/>
    </source>
</evidence>
<proteinExistence type="inferred from homology"/>
<dbReference type="SUPFAM" id="SSF50447">
    <property type="entry name" value="Translation proteins"/>
    <property type="match status" value="1"/>
</dbReference>
<dbReference type="Pfam" id="PF22594">
    <property type="entry name" value="GTP-eEF1A_C"/>
    <property type="match status" value="1"/>
</dbReference>
<evidence type="ECO:0000256" key="3">
    <source>
        <dbReference type="ARBA" id="ARBA00022490"/>
    </source>
</evidence>
<comment type="similarity">
    <text evidence="2">Belongs to the TRAFAC class translation factor GTPase superfamily. Classic translation factor GTPase family. EF-Tu/EF-1A subfamily.</text>
</comment>
<evidence type="ECO:0000256" key="1">
    <source>
        <dbReference type="ARBA" id="ARBA00004496"/>
    </source>
</evidence>
<dbReference type="InterPro" id="IPR009001">
    <property type="entry name" value="Transl_elong_EF1A/Init_IF2_C"/>
</dbReference>
<evidence type="ECO:0000256" key="6">
    <source>
        <dbReference type="ARBA" id="ARBA00022845"/>
    </source>
</evidence>
<dbReference type="InterPro" id="IPR015033">
    <property type="entry name" value="HBS1-like_N"/>
</dbReference>
<dbReference type="InterPro" id="IPR009000">
    <property type="entry name" value="Transl_B-barrel_sf"/>
</dbReference>
<dbReference type="Proteomes" id="UP000094236">
    <property type="component" value="Unassembled WGS sequence"/>
</dbReference>
<dbReference type="FunFam" id="3.40.50.300:FF:000204">
    <property type="entry name" value="Translation elongation factor Tu"/>
    <property type="match status" value="1"/>
</dbReference>
<evidence type="ECO:0000313" key="14">
    <source>
        <dbReference type="Proteomes" id="UP000094236"/>
    </source>
</evidence>
<keyword evidence="4" id="KW-0547">Nucleotide-binding</keyword>
<organism evidence="13 14">
    <name type="scientific">Pachysolen tannophilus NRRL Y-2460</name>
    <dbReference type="NCBI Taxonomy" id="669874"/>
    <lineage>
        <taxon>Eukaryota</taxon>
        <taxon>Fungi</taxon>
        <taxon>Dikarya</taxon>
        <taxon>Ascomycota</taxon>
        <taxon>Saccharomycotina</taxon>
        <taxon>Pichiomycetes</taxon>
        <taxon>Pachysolenaceae</taxon>
        <taxon>Pachysolen</taxon>
    </lineage>
</organism>
<dbReference type="GO" id="GO:1990533">
    <property type="term" value="C:Dom34-Hbs1 complex"/>
    <property type="evidence" value="ECO:0007669"/>
    <property type="project" value="EnsemblFungi"/>
</dbReference>
<keyword evidence="3" id="KW-0963">Cytoplasm</keyword>
<reference evidence="14" key="1">
    <citation type="submission" date="2016-05" db="EMBL/GenBank/DDBJ databases">
        <title>Comparative genomics of biotechnologically important yeasts.</title>
        <authorList>
            <consortium name="DOE Joint Genome Institute"/>
            <person name="Riley R."/>
            <person name="Haridas S."/>
            <person name="Wolfe K.H."/>
            <person name="Lopes M.R."/>
            <person name="Hittinger C.T."/>
            <person name="Goker M."/>
            <person name="Salamov A."/>
            <person name="Wisecaver J."/>
            <person name="Long T.M."/>
            <person name="Aerts A.L."/>
            <person name="Barry K."/>
            <person name="Choi C."/>
            <person name="Clum A."/>
            <person name="Coughlan A.Y."/>
            <person name="Deshpande S."/>
            <person name="Douglass A.P."/>
            <person name="Hanson S.J."/>
            <person name="Klenk H.-P."/>
            <person name="Labutti K."/>
            <person name="Lapidus A."/>
            <person name="Lindquist E."/>
            <person name="Lipzen A."/>
            <person name="Meier-Kolthoff J.P."/>
            <person name="Ohm R.A."/>
            <person name="Otillar R.P."/>
            <person name="Pangilinan J."/>
            <person name="Peng Y."/>
            <person name="Rokas A."/>
            <person name="Rosa C.A."/>
            <person name="Scheuner C."/>
            <person name="Sibirny A.A."/>
            <person name="Slot J.C."/>
            <person name="Stielow J.B."/>
            <person name="Sun H."/>
            <person name="Kurtzman C.P."/>
            <person name="Blackwell M."/>
            <person name="Grigoriev I.V."/>
            <person name="Jeffries T.W."/>
        </authorList>
    </citation>
    <scope>NUCLEOTIDE SEQUENCE [LARGE SCALE GENOMIC DNA]</scope>
    <source>
        <strain evidence="14">NRRL Y-2460</strain>
    </source>
</reference>
<evidence type="ECO:0000313" key="13">
    <source>
        <dbReference type="EMBL" id="ODV98184.1"/>
    </source>
</evidence>
<dbReference type="InterPro" id="IPR000795">
    <property type="entry name" value="T_Tr_GTP-bd_dom"/>
</dbReference>
<evidence type="ECO:0000259" key="12">
    <source>
        <dbReference type="PROSITE" id="PS51722"/>
    </source>
</evidence>
<evidence type="ECO:0000256" key="2">
    <source>
        <dbReference type="ARBA" id="ARBA00007249"/>
    </source>
</evidence>
<dbReference type="GO" id="GO:0070651">
    <property type="term" value="P:nonfunctional rRNA decay"/>
    <property type="evidence" value="ECO:0007669"/>
    <property type="project" value="EnsemblFungi"/>
</dbReference>
<dbReference type="OrthoDB" id="342024at2759"/>
<dbReference type="AlphaFoldDB" id="A0A1E4U2G0"/>
<evidence type="ECO:0000256" key="9">
    <source>
        <dbReference type="ARBA" id="ARBA00049117"/>
    </source>
</evidence>
<dbReference type="GO" id="GO:0045948">
    <property type="term" value="P:positive regulation of translational initiation"/>
    <property type="evidence" value="ECO:0007669"/>
    <property type="project" value="EnsemblFungi"/>
</dbReference>
<dbReference type="GO" id="GO:0005525">
    <property type="term" value="F:GTP binding"/>
    <property type="evidence" value="ECO:0007669"/>
    <property type="project" value="UniProtKB-KW"/>
</dbReference>
<protein>
    <recommendedName>
        <fullName evidence="11">Elongation factor 1 alpha-like protein</fullName>
    </recommendedName>
</protein>
<dbReference type="SUPFAM" id="SSF52540">
    <property type="entry name" value="P-loop containing nucleoside triphosphate hydrolases"/>
    <property type="match status" value="1"/>
</dbReference>
<dbReference type="GO" id="GO:0043022">
    <property type="term" value="F:ribosome binding"/>
    <property type="evidence" value="ECO:0007669"/>
    <property type="project" value="EnsemblFungi"/>
</dbReference>
<dbReference type="PANTHER" id="PTHR23115">
    <property type="entry name" value="TRANSLATION FACTOR"/>
    <property type="match status" value="1"/>
</dbReference>
<name>A0A1E4U2G0_PACTA</name>
<dbReference type="STRING" id="669874.A0A1E4U2G0"/>
<dbReference type="Pfam" id="PF00009">
    <property type="entry name" value="GTP_EFTU"/>
    <property type="match status" value="1"/>
</dbReference>
<keyword evidence="6" id="KW-0810">Translation regulation</keyword>
<keyword evidence="14" id="KW-1185">Reference proteome</keyword>
<dbReference type="InterPro" id="IPR050100">
    <property type="entry name" value="TRAFAC_GTPase_members"/>
</dbReference>
<dbReference type="Gene3D" id="2.40.30.10">
    <property type="entry name" value="Translation factors"/>
    <property type="match status" value="2"/>
</dbReference>
<feature type="domain" description="Tr-type G" evidence="12">
    <location>
        <begin position="162"/>
        <end position="384"/>
    </location>
</feature>
<keyword evidence="7" id="KW-0648">Protein biosynthesis</keyword>
<gene>
    <name evidence="13" type="ORF">PACTADRAFT_20341</name>
</gene>
<evidence type="ECO:0000256" key="5">
    <source>
        <dbReference type="ARBA" id="ARBA00022801"/>
    </source>
</evidence>
<evidence type="ECO:0000256" key="7">
    <source>
        <dbReference type="ARBA" id="ARBA00022917"/>
    </source>
</evidence>
<comment type="subcellular location">
    <subcellularLocation>
        <location evidence="1">Cytoplasm</location>
    </subcellularLocation>
</comment>
<dbReference type="InterPro" id="IPR054696">
    <property type="entry name" value="GTP-eEF1A_C"/>
</dbReference>
<evidence type="ECO:0000256" key="8">
    <source>
        <dbReference type="ARBA" id="ARBA00023134"/>
    </source>
</evidence>
<keyword evidence="5" id="KW-0378">Hydrolase</keyword>
<dbReference type="GO" id="GO:0003924">
    <property type="term" value="F:GTPase activity"/>
    <property type="evidence" value="ECO:0007669"/>
    <property type="project" value="EnsemblFungi"/>
</dbReference>
<accession>A0A1E4U2G0</accession>
<comment type="subunit">
    <text evidence="10">Component of the Dom34-Hbs1 complex, also named Pelota-HBS1L complex, composed of dom34 and hbs1.</text>
</comment>
<dbReference type="Pfam" id="PF08938">
    <property type="entry name" value="HBS1_N"/>
    <property type="match status" value="1"/>
</dbReference>
<dbReference type="GO" id="GO:0005737">
    <property type="term" value="C:cytoplasm"/>
    <property type="evidence" value="ECO:0007669"/>
    <property type="project" value="UniProtKB-SubCell"/>
</dbReference>
<dbReference type="PROSITE" id="PS51722">
    <property type="entry name" value="G_TR_2"/>
    <property type="match status" value="1"/>
</dbReference>
<dbReference type="PRINTS" id="PR00315">
    <property type="entry name" value="ELONGATNFCT"/>
</dbReference>
<comment type="catalytic activity">
    <reaction evidence="9">
        <text>GTP + H2O = GDP + phosphate + H(+)</text>
        <dbReference type="Rhea" id="RHEA:19669"/>
        <dbReference type="ChEBI" id="CHEBI:15377"/>
        <dbReference type="ChEBI" id="CHEBI:15378"/>
        <dbReference type="ChEBI" id="CHEBI:37565"/>
        <dbReference type="ChEBI" id="CHEBI:43474"/>
        <dbReference type="ChEBI" id="CHEBI:58189"/>
    </reaction>
    <physiologicalReaction direction="left-to-right" evidence="9">
        <dbReference type="Rhea" id="RHEA:19670"/>
    </physiologicalReaction>
</comment>
<feature type="non-terminal residue" evidence="13">
    <location>
        <position position="621"/>
    </location>
</feature>
<feature type="non-terminal residue" evidence="13">
    <location>
        <position position="1"/>
    </location>
</feature>
<keyword evidence="8" id="KW-0342">GTP-binding</keyword>
<evidence type="ECO:0000256" key="4">
    <source>
        <dbReference type="ARBA" id="ARBA00022741"/>
    </source>
</evidence>